<dbReference type="PROSITE" id="PS00211">
    <property type="entry name" value="ABC_TRANSPORTER_1"/>
    <property type="match status" value="1"/>
</dbReference>
<dbReference type="SMART" id="SM00382">
    <property type="entry name" value="AAA"/>
    <property type="match status" value="1"/>
</dbReference>
<proteinExistence type="inferred from homology"/>
<dbReference type="Gene3D" id="3.40.50.300">
    <property type="entry name" value="P-loop containing nucleotide triphosphate hydrolases"/>
    <property type="match status" value="1"/>
</dbReference>
<dbReference type="SUPFAM" id="SSF52540">
    <property type="entry name" value="P-loop containing nucleoside triphosphate hydrolases"/>
    <property type="match status" value="1"/>
</dbReference>
<evidence type="ECO:0000256" key="2">
    <source>
        <dbReference type="ARBA" id="ARBA00022448"/>
    </source>
</evidence>
<keyword evidence="2" id="KW-0813">Transport</keyword>
<dbReference type="eggNOG" id="COG1122">
    <property type="taxonomic scope" value="Bacteria"/>
</dbReference>
<gene>
    <name evidence="6" type="ORF">SAMN05421637_2722</name>
</gene>
<evidence type="ECO:0000259" key="5">
    <source>
        <dbReference type="PROSITE" id="PS50893"/>
    </source>
</evidence>
<dbReference type="InterPro" id="IPR003439">
    <property type="entry name" value="ABC_transporter-like_ATP-bd"/>
</dbReference>
<protein>
    <submittedName>
        <fullName evidence="6">Biotin transport system ATP-binding protein</fullName>
    </submittedName>
</protein>
<dbReference type="PANTHER" id="PTHR43553">
    <property type="entry name" value="HEAVY METAL TRANSPORTER"/>
    <property type="match status" value="1"/>
</dbReference>
<dbReference type="Pfam" id="PF00005">
    <property type="entry name" value="ABC_tran"/>
    <property type="match status" value="1"/>
</dbReference>
<organism evidence="6 7">
    <name type="scientific">Demequina mangrovi</name>
    <dbReference type="NCBI Taxonomy" id="1043493"/>
    <lineage>
        <taxon>Bacteria</taxon>
        <taxon>Bacillati</taxon>
        <taxon>Actinomycetota</taxon>
        <taxon>Actinomycetes</taxon>
        <taxon>Micrococcales</taxon>
        <taxon>Demequinaceae</taxon>
        <taxon>Demequina</taxon>
    </lineage>
</organism>
<dbReference type="PANTHER" id="PTHR43553:SF24">
    <property type="entry name" value="ENERGY-COUPLING FACTOR TRANSPORTER ATP-BINDING PROTEIN ECFA1"/>
    <property type="match status" value="1"/>
</dbReference>
<evidence type="ECO:0000256" key="4">
    <source>
        <dbReference type="ARBA" id="ARBA00022840"/>
    </source>
</evidence>
<dbReference type="CDD" id="cd03225">
    <property type="entry name" value="ABC_cobalt_CbiO_domain1"/>
    <property type="match status" value="1"/>
</dbReference>
<dbReference type="PROSITE" id="PS50893">
    <property type="entry name" value="ABC_TRANSPORTER_2"/>
    <property type="match status" value="1"/>
</dbReference>
<keyword evidence="4 6" id="KW-0067">ATP-binding</keyword>
<evidence type="ECO:0000256" key="1">
    <source>
        <dbReference type="ARBA" id="ARBA00005417"/>
    </source>
</evidence>
<feature type="domain" description="ABC transporter" evidence="5">
    <location>
        <begin position="2"/>
        <end position="230"/>
    </location>
</feature>
<dbReference type="OrthoDB" id="9806471at2"/>
<evidence type="ECO:0000313" key="6">
    <source>
        <dbReference type="EMBL" id="SEJ69710.1"/>
    </source>
</evidence>
<dbReference type="EMBL" id="FNZI01000009">
    <property type="protein sequence ID" value="SEJ69710.1"/>
    <property type="molecule type" value="Genomic_DNA"/>
</dbReference>
<dbReference type="AlphaFoldDB" id="A0A1H7B609"/>
<keyword evidence="3" id="KW-0547">Nucleotide-binding</keyword>
<dbReference type="GO" id="GO:0042626">
    <property type="term" value="F:ATPase-coupled transmembrane transporter activity"/>
    <property type="evidence" value="ECO:0007669"/>
    <property type="project" value="TreeGrafter"/>
</dbReference>
<evidence type="ECO:0000313" key="7">
    <source>
        <dbReference type="Proteomes" id="UP000183315"/>
    </source>
</evidence>
<dbReference type="InterPro" id="IPR017871">
    <property type="entry name" value="ABC_transporter-like_CS"/>
</dbReference>
<accession>A0A1H7B609</accession>
<dbReference type="Proteomes" id="UP000183315">
    <property type="component" value="Unassembled WGS sequence"/>
</dbReference>
<dbReference type="InterPro" id="IPR027417">
    <property type="entry name" value="P-loop_NTPase"/>
</dbReference>
<dbReference type="InterPro" id="IPR050095">
    <property type="entry name" value="ECF_ABC_transporter_ATP-bd"/>
</dbReference>
<keyword evidence="7" id="KW-1185">Reference proteome</keyword>
<dbReference type="STRING" id="1043493.SAMN05421637_2722"/>
<dbReference type="GO" id="GO:0043190">
    <property type="term" value="C:ATP-binding cassette (ABC) transporter complex"/>
    <property type="evidence" value="ECO:0007669"/>
    <property type="project" value="TreeGrafter"/>
</dbReference>
<dbReference type="InterPro" id="IPR003593">
    <property type="entry name" value="AAA+_ATPase"/>
</dbReference>
<dbReference type="RefSeq" id="WP_042215581.1">
    <property type="nucleotide sequence ID" value="NZ_BBLU01000012.1"/>
</dbReference>
<reference evidence="7" key="1">
    <citation type="submission" date="2016-10" db="EMBL/GenBank/DDBJ databases">
        <authorList>
            <person name="Varghese N."/>
        </authorList>
    </citation>
    <scope>NUCLEOTIDE SEQUENCE [LARGE SCALE GENOMIC DNA]</scope>
    <source>
        <strain evidence="7">DSM 24868</strain>
    </source>
</reference>
<name>A0A1H7B609_9MICO</name>
<dbReference type="GO" id="GO:0005524">
    <property type="term" value="F:ATP binding"/>
    <property type="evidence" value="ECO:0007669"/>
    <property type="project" value="UniProtKB-KW"/>
</dbReference>
<evidence type="ECO:0000256" key="3">
    <source>
        <dbReference type="ARBA" id="ARBA00022741"/>
    </source>
</evidence>
<sequence length="235" mass="24965">MIEFKDAAVVAPDSGVPILEPTTLTLTEDRVSIIGANGSGKSTLARLINGLVLPVSGSVEVDGLDTQKHGAQVRRKVGYLFTDASAQLIMPTAIEDVALSLRRVIKNRRERDDAALAALKEIGLASKADVSVNALSGGQRQLLALAGVLACTPSIVVADEPTTLLDLRWRAHVGALLRSLPLQVIEVTHDLDSAARAERTLVVDLGRVVFDGDPREAVQLYRDLMFGRASQGATA</sequence>
<comment type="similarity">
    <text evidence="1">Belongs to the ABC transporter superfamily.</text>
</comment>
<dbReference type="InterPro" id="IPR015856">
    <property type="entry name" value="ABC_transpr_CbiO/EcfA_su"/>
</dbReference>
<dbReference type="GO" id="GO:0016887">
    <property type="term" value="F:ATP hydrolysis activity"/>
    <property type="evidence" value="ECO:0007669"/>
    <property type="project" value="InterPro"/>
</dbReference>